<evidence type="ECO:0000313" key="12">
    <source>
        <dbReference type="Proteomes" id="UP001054854"/>
    </source>
</evidence>
<dbReference type="CDD" id="cd13639">
    <property type="entry name" value="PBP2_OpuAC_like"/>
    <property type="match status" value="2"/>
</dbReference>
<keyword evidence="2 9" id="KW-0813">Transport</keyword>
<evidence type="ECO:0000256" key="4">
    <source>
        <dbReference type="ARBA" id="ARBA00022692"/>
    </source>
</evidence>
<dbReference type="InterPro" id="IPR000515">
    <property type="entry name" value="MetI-like"/>
</dbReference>
<reference evidence="11" key="1">
    <citation type="submission" date="2024-05" db="EMBL/GenBank/DDBJ databases">
        <title>Whole genome shotgun sequence of Streptomyces hygroscopicus NBRC 113678.</title>
        <authorList>
            <person name="Komaki H."/>
            <person name="Tamura T."/>
        </authorList>
    </citation>
    <scope>NUCLEOTIDE SEQUENCE</scope>
    <source>
        <strain evidence="11">N11-34</strain>
    </source>
</reference>
<comment type="similarity">
    <text evidence="9">Belongs to the binding-protein-dependent transport system permease family.</text>
</comment>
<dbReference type="SUPFAM" id="SSF161098">
    <property type="entry name" value="MetI-like"/>
    <property type="match status" value="1"/>
</dbReference>
<feature type="transmembrane region" description="Helical" evidence="9">
    <location>
        <begin position="49"/>
        <end position="78"/>
    </location>
</feature>
<keyword evidence="6 9" id="KW-0472">Membrane</keyword>
<dbReference type="Gene3D" id="3.40.190.100">
    <property type="entry name" value="Glycine betaine-binding periplasmic protein, domain 2"/>
    <property type="match status" value="2"/>
</dbReference>
<evidence type="ECO:0000313" key="11">
    <source>
        <dbReference type="EMBL" id="GHJ29551.1"/>
    </source>
</evidence>
<evidence type="ECO:0000256" key="9">
    <source>
        <dbReference type="RuleBase" id="RU363032"/>
    </source>
</evidence>
<dbReference type="InterPro" id="IPR007210">
    <property type="entry name" value="ABC_Gly_betaine_transp_sub-bd"/>
</dbReference>
<dbReference type="Proteomes" id="UP001054854">
    <property type="component" value="Unassembled WGS sequence"/>
</dbReference>
<gene>
    <name evidence="11" type="ORF">TPA0910_39840</name>
</gene>
<name>A0ABQ3U2E6_STRHY</name>
<comment type="subcellular location">
    <subcellularLocation>
        <location evidence="9">Cell membrane</location>
        <topology evidence="9">Multi-pass membrane protein</topology>
    </subcellularLocation>
    <subcellularLocation>
        <location evidence="1">Membrane</location>
        <topology evidence="1">Multi-pass membrane protein</topology>
    </subcellularLocation>
</comment>
<dbReference type="PANTHER" id="PTHR47737">
    <property type="entry name" value="GLYCINE BETAINE/PROLINE BETAINE TRANSPORT SYSTEM PERMEASE PROTEIN PROW"/>
    <property type="match status" value="1"/>
</dbReference>
<accession>A0ABQ3U2E6</accession>
<dbReference type="EMBL" id="BNEK01000003">
    <property type="protein sequence ID" value="GHJ29551.1"/>
    <property type="molecule type" value="Genomic_DNA"/>
</dbReference>
<evidence type="ECO:0000256" key="5">
    <source>
        <dbReference type="ARBA" id="ARBA00022989"/>
    </source>
</evidence>
<comment type="caution">
    <text evidence="11">The sequence shown here is derived from an EMBL/GenBank/DDBJ whole genome shotgun (WGS) entry which is preliminary data.</text>
</comment>
<dbReference type="PROSITE" id="PS50928">
    <property type="entry name" value="ABC_TM1"/>
    <property type="match status" value="1"/>
</dbReference>
<evidence type="ECO:0000256" key="1">
    <source>
        <dbReference type="ARBA" id="ARBA00004141"/>
    </source>
</evidence>
<evidence type="ECO:0000256" key="2">
    <source>
        <dbReference type="ARBA" id="ARBA00022448"/>
    </source>
</evidence>
<dbReference type="CDD" id="cd06261">
    <property type="entry name" value="TM_PBP2"/>
    <property type="match status" value="1"/>
</dbReference>
<evidence type="ECO:0000256" key="7">
    <source>
        <dbReference type="ARBA" id="ARBA00035642"/>
    </source>
</evidence>
<evidence type="ECO:0000256" key="3">
    <source>
        <dbReference type="ARBA" id="ARBA00022475"/>
    </source>
</evidence>
<keyword evidence="4 9" id="KW-0812">Transmembrane</keyword>
<feature type="transmembrane region" description="Helical" evidence="9">
    <location>
        <begin position="303"/>
        <end position="321"/>
    </location>
</feature>
<organism evidence="11 12">
    <name type="scientific">Streptomyces hygroscopicus</name>
    <dbReference type="NCBI Taxonomy" id="1912"/>
    <lineage>
        <taxon>Bacteria</taxon>
        <taxon>Bacillati</taxon>
        <taxon>Actinomycetota</taxon>
        <taxon>Actinomycetes</taxon>
        <taxon>Kitasatosporales</taxon>
        <taxon>Streptomycetaceae</taxon>
        <taxon>Streptomyces</taxon>
        <taxon>Streptomyces violaceusniger group</taxon>
    </lineage>
</organism>
<feature type="transmembrane region" description="Helical" evidence="9">
    <location>
        <begin position="201"/>
        <end position="227"/>
    </location>
</feature>
<dbReference type="RefSeq" id="WP_064457278.1">
    <property type="nucleotide sequence ID" value="NZ_BBON01000078.1"/>
</dbReference>
<keyword evidence="3" id="KW-1003">Cell membrane</keyword>
<dbReference type="Gene3D" id="1.10.3720.10">
    <property type="entry name" value="MetI-like"/>
    <property type="match status" value="1"/>
</dbReference>
<feature type="transmembrane region" description="Helical" evidence="9">
    <location>
        <begin position="90"/>
        <end position="114"/>
    </location>
</feature>
<feature type="transmembrane region" description="Helical" evidence="9">
    <location>
        <begin position="134"/>
        <end position="159"/>
    </location>
</feature>
<protein>
    <submittedName>
        <fullName evidence="11">Glycine/betaine ABC transporter permease</fullName>
    </submittedName>
</protein>
<comment type="similarity">
    <text evidence="8">In the N-terminal section; belongs to the binding-protein-dependent transport system permease family.</text>
</comment>
<dbReference type="Pfam" id="PF04069">
    <property type="entry name" value="OpuAC"/>
    <property type="match status" value="2"/>
</dbReference>
<keyword evidence="5 9" id="KW-1133">Transmembrane helix</keyword>
<dbReference type="PANTHER" id="PTHR47737:SF1">
    <property type="entry name" value="GLYCINE BETAINE_PROLINE BETAINE TRANSPORT SYSTEM PERMEASE PROTEIN PROW"/>
    <property type="match status" value="1"/>
</dbReference>
<comment type="similarity">
    <text evidence="7">In the C-terminal section; belongs to the OsmX family.</text>
</comment>
<dbReference type="Pfam" id="PF00528">
    <property type="entry name" value="BPD_transp_1"/>
    <property type="match status" value="1"/>
</dbReference>
<feature type="domain" description="ABC transmembrane type-1" evidence="10">
    <location>
        <begin position="87"/>
        <end position="266"/>
    </location>
</feature>
<proteinExistence type="inferred from homology"/>
<evidence type="ECO:0000256" key="6">
    <source>
        <dbReference type="ARBA" id="ARBA00023136"/>
    </source>
</evidence>
<dbReference type="Gene3D" id="3.10.105.10">
    <property type="entry name" value="Dipeptide-binding Protein, Domain 3"/>
    <property type="match status" value="3"/>
</dbReference>
<evidence type="ECO:0000256" key="8">
    <source>
        <dbReference type="ARBA" id="ARBA00035652"/>
    </source>
</evidence>
<evidence type="ECO:0000259" key="10">
    <source>
        <dbReference type="PROSITE" id="PS50928"/>
    </source>
</evidence>
<keyword evidence="12" id="KW-1185">Reference proteome</keyword>
<sequence length="872" mass="95679">MPRLQVGDWINSGVNWLRDNLSWLFDFISSVVQGMYDAVNTVLGAPEPLLFAGILAVLAWWLRGLMPAVLAFLGFALIDSIELWGEAMNTLALVLVAGVITIVFAVPLGIWASRNRAVSAVIRPVLDFMQTMPAFVYLIPGIFFFGLGVVPGVVATVIFSMPPGVRMTELGIRQVDTELVEAADAFGTHPRRTLLRVQLPLALPTIMAGVNQVIMLALSMVVIAGMVGAEGLGSTVFQAISSVDVAMGFEGGIAVVILAMYLDRMTSALNQRVSPLARRALAREQAKALSGFKVLRWRPATSVAMVGVVALALVAGGMHVFSGDEDDSKVSADVGKGQSVNIGYINWDEGVASTFLWKELLEQRGFKPKVQSYDVGALWTGMAAGNIDLQTDGWLPATHAAYWSKYKDKLENLGSWYGPTSLEVAVPSYVKGVKTLDDLEKKSSTFKGKIIGIEPGAGEMKLMQDKVMPAYGLNKNFTLVKGSTAAMLSQLDRSYAKQEPIAVTLWSPHWAYNKYHLTKLKDTKGAFGKGDHVDTIARKGFSQKNPQVAQWMKNFKLSEKQLTSLESEIQDAGKGKEQQGVRAWLKKNPGMVNKLAPVPGADQKGKDAGAAPKIGYFPWDEDVATTYLWKNVLERRGYKPSIKQYDVGSMFTGMSSGQVDVEFDAWLPVGQKQYWDKYKENLVDIGPWYDKTSLDIAVPSYVKGVKSLADLKGKGSTFKGRIIGIEPGTGQMKMLKNKVLPAYGLDKEYKVSDGSSPAMLAQLERSYAKHEPVAVVLWTPHWAYSKYQITRLADPKKAFGANNEIRSLGHKSFPKKYPEFYGWLKKWHMTNQELASLEQAVQEAGKGNEEKGVQKWMDAHPGIVDKMAPVAS</sequence>
<dbReference type="InterPro" id="IPR035906">
    <property type="entry name" value="MetI-like_sf"/>
</dbReference>
<feature type="transmembrane region" description="Helical" evidence="9">
    <location>
        <begin position="239"/>
        <end position="262"/>
    </location>
</feature>
<dbReference type="SUPFAM" id="SSF53850">
    <property type="entry name" value="Periplasmic binding protein-like II"/>
    <property type="match status" value="2"/>
</dbReference>